<evidence type="ECO:0000313" key="3">
    <source>
        <dbReference type="Proteomes" id="UP001254832"/>
    </source>
</evidence>
<dbReference type="RefSeq" id="WP_310140095.1">
    <property type="nucleotide sequence ID" value="NZ_JAVDTR010000006.1"/>
</dbReference>
<keyword evidence="1" id="KW-0812">Transmembrane</keyword>
<comment type="caution">
    <text evidence="2">The sequence shown here is derived from an EMBL/GenBank/DDBJ whole genome shotgun (WGS) entry which is preliminary data.</text>
</comment>
<sequence length="111" mass="12785">MNISKPILVLSLLITLVALISLYLWNFQRTMGLKVEAYLLSSKEYSHEDIQQIDTHFGKAPLVSTEVIFKDEPLARYFYKEENGQIYQYSSAPVKGVDPDFTYRHLDPVSP</sequence>
<dbReference type="Pfam" id="PF11337">
    <property type="entry name" value="DUF3139"/>
    <property type="match status" value="1"/>
</dbReference>
<dbReference type="EMBL" id="JAVDTR010000006">
    <property type="protein sequence ID" value="MDR6724169.1"/>
    <property type="molecule type" value="Genomic_DNA"/>
</dbReference>
<keyword evidence="1" id="KW-1133">Transmembrane helix</keyword>
<proteinExistence type="predicted"/>
<feature type="transmembrane region" description="Helical" evidence="1">
    <location>
        <begin position="6"/>
        <end position="25"/>
    </location>
</feature>
<dbReference type="InterPro" id="IPR021486">
    <property type="entry name" value="DUF3139"/>
</dbReference>
<evidence type="ECO:0000313" key="2">
    <source>
        <dbReference type="EMBL" id="MDR6724169.1"/>
    </source>
</evidence>
<keyword evidence="1" id="KW-0472">Membrane</keyword>
<dbReference type="AlphaFoldDB" id="A0AAP5H503"/>
<protein>
    <submittedName>
        <fullName evidence="2">Dithiol-disulfide oxidoreductase (DUF899 family)</fullName>
    </submittedName>
</protein>
<name>A0AAP5H503_PAEAM</name>
<organism evidence="2 3">
    <name type="scientific">Paenibacillus amylolyticus</name>
    <dbReference type="NCBI Taxonomy" id="1451"/>
    <lineage>
        <taxon>Bacteria</taxon>
        <taxon>Bacillati</taxon>
        <taxon>Bacillota</taxon>
        <taxon>Bacilli</taxon>
        <taxon>Bacillales</taxon>
        <taxon>Paenibacillaceae</taxon>
        <taxon>Paenibacillus</taxon>
    </lineage>
</organism>
<evidence type="ECO:0000256" key="1">
    <source>
        <dbReference type="SAM" id="Phobius"/>
    </source>
</evidence>
<accession>A0AAP5H503</accession>
<dbReference type="Proteomes" id="UP001254832">
    <property type="component" value="Unassembled WGS sequence"/>
</dbReference>
<gene>
    <name evidence="2" type="ORF">J2W91_002631</name>
</gene>
<reference evidence="2" key="1">
    <citation type="submission" date="2023-07" db="EMBL/GenBank/DDBJ databases">
        <title>Sorghum-associated microbial communities from plants grown in Nebraska, USA.</title>
        <authorList>
            <person name="Schachtman D."/>
        </authorList>
    </citation>
    <scope>NUCLEOTIDE SEQUENCE</scope>
    <source>
        <strain evidence="2">BE80</strain>
    </source>
</reference>